<dbReference type="EMBL" id="BGZH01000001">
    <property type="protein sequence ID" value="GBO83701.1"/>
    <property type="molecule type" value="Genomic_DNA"/>
</dbReference>
<dbReference type="Proteomes" id="UP000340077">
    <property type="component" value="Unassembled WGS sequence"/>
</dbReference>
<evidence type="ECO:0000313" key="2">
    <source>
        <dbReference type="EMBL" id="GBO83701.1"/>
    </source>
</evidence>
<organism evidence="2 3">
    <name type="scientific">Marinobacter salsuginis</name>
    <dbReference type="NCBI Taxonomy" id="418719"/>
    <lineage>
        <taxon>Bacteria</taxon>
        <taxon>Pseudomonadati</taxon>
        <taxon>Pseudomonadota</taxon>
        <taxon>Gammaproteobacteria</taxon>
        <taxon>Pseudomonadales</taxon>
        <taxon>Marinobacteraceae</taxon>
        <taxon>Marinobacter</taxon>
    </lineage>
</organism>
<protein>
    <submittedName>
        <fullName evidence="2">Uncharacterized protein</fullName>
    </submittedName>
</protein>
<accession>A0A5M3PLB0</accession>
<name>A0A5M3PLB0_9GAMM</name>
<dbReference type="AlphaFoldDB" id="A0A5M3PLB0"/>
<feature type="compositionally biased region" description="Polar residues" evidence="1">
    <location>
        <begin position="43"/>
        <end position="55"/>
    </location>
</feature>
<feature type="region of interest" description="Disordered" evidence="1">
    <location>
        <begin position="1"/>
        <end position="67"/>
    </location>
</feature>
<evidence type="ECO:0000313" key="3">
    <source>
        <dbReference type="Proteomes" id="UP000340077"/>
    </source>
</evidence>
<comment type="caution">
    <text evidence="2">The sequence shown here is derived from an EMBL/GenBank/DDBJ whole genome shotgun (WGS) entry which is preliminary data.</text>
</comment>
<gene>
    <name evidence="2" type="ORF">MS5N3_11520</name>
</gene>
<keyword evidence="3" id="KW-1185">Reference proteome</keyword>
<feature type="compositionally biased region" description="Basic and acidic residues" evidence="1">
    <location>
        <begin position="15"/>
        <end position="39"/>
    </location>
</feature>
<sequence>MTTTGLKVTTGDPAQGDRHIERNKLEEKGKGCGHRDSVRKGGNFQQQVPESITECSSDRDIDSVKKP</sequence>
<feature type="compositionally biased region" description="Basic and acidic residues" evidence="1">
    <location>
        <begin position="56"/>
        <end position="67"/>
    </location>
</feature>
<evidence type="ECO:0000256" key="1">
    <source>
        <dbReference type="SAM" id="MobiDB-lite"/>
    </source>
</evidence>
<proteinExistence type="predicted"/>
<reference evidence="2 3" key="1">
    <citation type="journal article" date="2019" name="J. Gen. Appl. Microbiol.">
        <title>Aerobic degradation of cis-dichloroethene by the marine bacterium Marinobacter salsuginis strain 5N-3.</title>
        <authorList>
            <person name="Inoue Y."/>
            <person name="Fukunaga Y."/>
            <person name="Katsumata H."/>
            <person name="Ohji S."/>
            <person name="Hosoyama A."/>
            <person name="Mori K."/>
            <person name="Ando K."/>
        </authorList>
    </citation>
    <scope>NUCLEOTIDE SEQUENCE [LARGE SCALE GENOMIC DNA]</scope>
    <source>
        <strain evidence="2 3">5N-3</strain>
    </source>
</reference>